<dbReference type="InterPro" id="IPR029068">
    <property type="entry name" value="Glyas_Bleomycin-R_OHBP_Dase"/>
</dbReference>
<dbReference type="EMBL" id="CP021425">
    <property type="protein sequence ID" value="ARU58925.1"/>
    <property type="molecule type" value="Genomic_DNA"/>
</dbReference>
<keyword evidence="2" id="KW-1185">Reference proteome</keyword>
<accession>A0A1Y0IHA8</accession>
<dbReference type="KEGG" id="ome:OLMES_4937"/>
<evidence type="ECO:0000313" key="2">
    <source>
        <dbReference type="Proteomes" id="UP000196027"/>
    </source>
</evidence>
<dbReference type="AlphaFoldDB" id="A0A1Y0IHA8"/>
<protein>
    <submittedName>
        <fullName evidence="1">Glyoxalase</fullName>
    </submittedName>
</protein>
<dbReference type="RefSeq" id="WP_087463651.1">
    <property type="nucleotide sequence ID" value="NZ_CP021425.1"/>
</dbReference>
<sequence>MSQRFGEIRQIAFVVRDINQAMQYWGETLGIGPFFIKRNITFEPFIYRGRVSPSPSVSIALANSGNLQIELIEQHDDVPSIFQEFSSSEGQGLQHVSAWVTREELREKRTELLAQGLLIAQECTIPASGVNLIYFSTENKQGGLIYEISDLAEPEHKARIASIQNAAEVWNGEGVWREVVQ</sequence>
<dbReference type="OrthoDB" id="9792173at2"/>
<gene>
    <name evidence="1" type="ORF">OLMES_4937</name>
</gene>
<organism evidence="1 2">
    <name type="scientific">Oleiphilus messinensis</name>
    <dbReference type="NCBI Taxonomy" id="141451"/>
    <lineage>
        <taxon>Bacteria</taxon>
        <taxon>Pseudomonadati</taxon>
        <taxon>Pseudomonadota</taxon>
        <taxon>Gammaproteobacteria</taxon>
        <taxon>Oceanospirillales</taxon>
        <taxon>Oleiphilaceae</taxon>
        <taxon>Oleiphilus</taxon>
    </lineage>
</organism>
<dbReference type="Gene3D" id="3.10.180.10">
    <property type="entry name" value="2,3-Dihydroxybiphenyl 1,2-Dioxygenase, domain 1"/>
    <property type="match status" value="1"/>
</dbReference>
<proteinExistence type="predicted"/>
<dbReference type="Pfam" id="PF13669">
    <property type="entry name" value="Glyoxalase_4"/>
    <property type="match status" value="1"/>
</dbReference>
<dbReference type="Proteomes" id="UP000196027">
    <property type="component" value="Chromosome"/>
</dbReference>
<dbReference type="SUPFAM" id="SSF54593">
    <property type="entry name" value="Glyoxalase/Bleomycin resistance protein/Dihydroxybiphenyl dioxygenase"/>
    <property type="match status" value="1"/>
</dbReference>
<reference evidence="1 2" key="1">
    <citation type="submission" date="2017-05" db="EMBL/GenBank/DDBJ databases">
        <title>Genomic insights into alkan degradation activity of Oleiphilus messinensis.</title>
        <authorList>
            <person name="Kozyavkin S.A."/>
            <person name="Slesarev A.I."/>
            <person name="Golyshin P.N."/>
            <person name="Korzhenkov A."/>
            <person name="Golyshina O.N."/>
            <person name="Toshchakov S.V."/>
        </authorList>
    </citation>
    <scope>NUCLEOTIDE SEQUENCE [LARGE SCALE GENOMIC DNA]</scope>
    <source>
        <strain evidence="1 2">ME102</strain>
    </source>
</reference>
<name>A0A1Y0IHA8_9GAMM</name>
<evidence type="ECO:0000313" key="1">
    <source>
        <dbReference type="EMBL" id="ARU58925.1"/>
    </source>
</evidence>